<reference evidence="1 2" key="2">
    <citation type="submission" date="2019-08" db="EMBL/GenBank/DDBJ databases">
        <title>Tsukamurella conjunctivitidis sp. nov., Tsukamurella assacharolytica sp. nov. and Tsukamurella sputae sp. nov. isolated from patients with conjunctivitis, bacteraemia (lymphoma) and respiratory infection (sputum) in Hong Kong.</title>
        <authorList>
            <person name="Fok K.M.N."/>
            <person name="Fong J.Y.H."/>
        </authorList>
    </citation>
    <scope>NUCLEOTIDE SEQUENCE [LARGE SCALE GENOMIC DNA]</scope>
    <source>
        <strain evidence="1 2">HKU70</strain>
    </source>
</reference>
<keyword evidence="2" id="KW-1185">Reference proteome</keyword>
<evidence type="ECO:0000313" key="2">
    <source>
        <dbReference type="Proteomes" id="UP000319792"/>
    </source>
</evidence>
<evidence type="ECO:0008006" key="3">
    <source>
        <dbReference type="Google" id="ProtNLM"/>
    </source>
</evidence>
<evidence type="ECO:0000313" key="1">
    <source>
        <dbReference type="EMBL" id="TWS22692.1"/>
    </source>
</evidence>
<gene>
    <name evidence="1" type="ORF">FK268_18360</name>
</gene>
<protein>
    <recommendedName>
        <fullName evidence="3">PE domain-containing protein</fullName>
    </recommendedName>
</protein>
<reference evidence="1 2" key="1">
    <citation type="submission" date="2019-06" db="EMBL/GenBank/DDBJ databases">
        <authorList>
            <person name="Teng J.L.L."/>
            <person name="Lee H.H."/>
            <person name="Lau S.K.P."/>
            <person name="Woo P.C.Y."/>
        </authorList>
    </citation>
    <scope>NUCLEOTIDE SEQUENCE [LARGE SCALE GENOMIC DNA]</scope>
    <source>
        <strain evidence="1 2">HKU70</strain>
    </source>
</reference>
<proteinExistence type="predicted"/>
<dbReference type="AlphaFoldDB" id="A0A5C5RJB1"/>
<dbReference type="Proteomes" id="UP000319792">
    <property type="component" value="Unassembled WGS sequence"/>
</dbReference>
<sequence length="126" mass="13931">MADEDLDRMMALARVAIQDRPNMVSDGNPQEQLARAFERHANRVDSAAYSLREVGQQNNLGPTVEGEAATHNIRLGAYEHDRSLYNSMRAQAADARAIADALRDIGRQLLRTEGTSEAEIRRLIGG</sequence>
<name>A0A5C5RJB1_9ACTN</name>
<dbReference type="RefSeq" id="WP_146436694.1">
    <property type="nucleotide sequence ID" value="NZ_VIGV01000007.1"/>
</dbReference>
<organism evidence="1 2">
    <name type="scientific">Tsukamurella sputi</name>
    <dbReference type="NCBI Taxonomy" id="2591848"/>
    <lineage>
        <taxon>Bacteria</taxon>
        <taxon>Bacillati</taxon>
        <taxon>Actinomycetota</taxon>
        <taxon>Actinomycetes</taxon>
        <taxon>Mycobacteriales</taxon>
        <taxon>Tsukamurellaceae</taxon>
        <taxon>Tsukamurella</taxon>
    </lineage>
</organism>
<dbReference type="EMBL" id="VIGV01000007">
    <property type="protein sequence ID" value="TWS22692.1"/>
    <property type="molecule type" value="Genomic_DNA"/>
</dbReference>
<comment type="caution">
    <text evidence="1">The sequence shown here is derived from an EMBL/GenBank/DDBJ whole genome shotgun (WGS) entry which is preliminary data.</text>
</comment>
<accession>A0A5C5RJB1</accession>
<dbReference type="OrthoDB" id="4774039at2"/>